<evidence type="ECO:0000256" key="6">
    <source>
        <dbReference type="ARBA" id="ARBA00033409"/>
    </source>
</evidence>
<dbReference type="KEGG" id="lsp:Bsph_3709"/>
<evidence type="ECO:0000256" key="7">
    <source>
        <dbReference type="HAMAP-Rule" id="MF_00201"/>
    </source>
</evidence>
<dbReference type="SUPFAM" id="SSF57863">
    <property type="entry name" value="ArfGap/RecO-like zinc finger"/>
    <property type="match status" value="1"/>
</dbReference>
<dbReference type="InterPro" id="IPR022572">
    <property type="entry name" value="DNA_rep/recomb_RecO_N"/>
</dbReference>
<sequence length="272" mass="31229">MDSLRERRGTMLHKWEGIVLKVRAYGESNKIVTLLTREAGKVATMARGAKKPSSRLASVTQPFTYGMFMVQHHTGMGTLQQGEHLNSMRHIREDIMATAYASYIMELVERVVEEGKPEPFAFDVLLQALQAIEDGYDPESITLFAEWKMLPYTGVQPILHACAACGAVDGEFAFSFAQGGFLCHRCYQHDPYIIRLTPTQLKLIRMFYTVPIDQIGKIELKKETKYFIKKIITTIYEEQTGIRFKTRKFIEQLERTPELQIRPTNEEMPEEP</sequence>
<evidence type="ECO:0000256" key="4">
    <source>
        <dbReference type="ARBA" id="ARBA00023172"/>
    </source>
</evidence>
<proteinExistence type="inferred from homology"/>
<dbReference type="Proteomes" id="UP000002164">
    <property type="component" value="Chromosome"/>
</dbReference>
<dbReference type="Pfam" id="PF02565">
    <property type="entry name" value="RecO_C"/>
    <property type="match status" value="1"/>
</dbReference>
<feature type="domain" description="DNA replication/recombination mediator RecO N-terminal" evidence="8">
    <location>
        <begin position="11"/>
        <end position="87"/>
    </location>
</feature>
<keyword evidence="4 7" id="KW-0233">DNA recombination</keyword>
<protein>
    <recommendedName>
        <fullName evidence="2 7">DNA repair protein RecO</fullName>
    </recommendedName>
    <alternativeName>
        <fullName evidence="6 7">Recombination protein O</fullName>
    </alternativeName>
</protein>
<evidence type="ECO:0000256" key="5">
    <source>
        <dbReference type="ARBA" id="ARBA00023204"/>
    </source>
</evidence>
<evidence type="ECO:0000259" key="8">
    <source>
        <dbReference type="Pfam" id="PF11967"/>
    </source>
</evidence>
<dbReference type="GO" id="GO:0043590">
    <property type="term" value="C:bacterial nucleoid"/>
    <property type="evidence" value="ECO:0007669"/>
    <property type="project" value="TreeGrafter"/>
</dbReference>
<dbReference type="InterPro" id="IPR012340">
    <property type="entry name" value="NA-bd_OB-fold"/>
</dbReference>
<evidence type="ECO:0000256" key="2">
    <source>
        <dbReference type="ARBA" id="ARBA00021310"/>
    </source>
</evidence>
<dbReference type="InterPro" id="IPR003717">
    <property type="entry name" value="RecO"/>
</dbReference>
<dbReference type="AlphaFoldDB" id="B1HTI9"/>
<dbReference type="Gene3D" id="1.20.1440.120">
    <property type="entry name" value="Recombination protein O, C-terminal domain"/>
    <property type="match status" value="1"/>
</dbReference>
<comment type="function">
    <text evidence="7">Involved in DNA repair and RecF pathway recombination.</text>
</comment>
<dbReference type="NCBIfam" id="TIGR00613">
    <property type="entry name" value="reco"/>
    <property type="match status" value="1"/>
</dbReference>
<dbReference type="InterPro" id="IPR042242">
    <property type="entry name" value="RecO_C"/>
</dbReference>
<dbReference type="Pfam" id="PF11967">
    <property type="entry name" value="RecO_N"/>
    <property type="match status" value="1"/>
</dbReference>
<dbReference type="HAMAP" id="MF_00201">
    <property type="entry name" value="RecO"/>
    <property type="match status" value="1"/>
</dbReference>
<evidence type="ECO:0000256" key="1">
    <source>
        <dbReference type="ARBA" id="ARBA00007452"/>
    </source>
</evidence>
<gene>
    <name evidence="7 9" type="primary">recO</name>
    <name evidence="9" type="ordered locus">Bsph_3709</name>
</gene>
<name>B1HTI9_LYSSC</name>
<dbReference type="PANTHER" id="PTHR33991">
    <property type="entry name" value="DNA REPAIR PROTEIN RECO"/>
    <property type="match status" value="1"/>
</dbReference>
<dbReference type="EMBL" id="CP000817">
    <property type="protein sequence ID" value="ACA41193.1"/>
    <property type="molecule type" value="Genomic_DNA"/>
</dbReference>
<dbReference type="EnsemblBacteria" id="ACA41193">
    <property type="protein sequence ID" value="ACA41193"/>
    <property type="gene ID" value="Bsph_3709"/>
</dbReference>
<dbReference type="Gene3D" id="2.40.50.140">
    <property type="entry name" value="Nucleic acid-binding proteins"/>
    <property type="match status" value="1"/>
</dbReference>
<dbReference type="HOGENOM" id="CLU_066632_4_0_9"/>
<organism evidence="9 10">
    <name type="scientific">Lysinibacillus sphaericus (strain C3-41)</name>
    <dbReference type="NCBI Taxonomy" id="444177"/>
    <lineage>
        <taxon>Bacteria</taxon>
        <taxon>Bacillati</taxon>
        <taxon>Bacillota</taxon>
        <taxon>Bacilli</taxon>
        <taxon>Bacillales</taxon>
        <taxon>Bacillaceae</taxon>
        <taxon>Lysinibacillus</taxon>
    </lineage>
</organism>
<evidence type="ECO:0000256" key="3">
    <source>
        <dbReference type="ARBA" id="ARBA00022763"/>
    </source>
</evidence>
<dbReference type="GO" id="GO:0006302">
    <property type="term" value="P:double-strand break repair"/>
    <property type="evidence" value="ECO:0007669"/>
    <property type="project" value="TreeGrafter"/>
</dbReference>
<evidence type="ECO:0000313" key="9">
    <source>
        <dbReference type="EMBL" id="ACA41193.1"/>
    </source>
</evidence>
<reference evidence="9 10" key="1">
    <citation type="journal article" date="2008" name="J. Bacteriol.">
        <title>Complete genome sequence of the mosquitocidal bacterium Bacillus sphaericus C3-41 and comparison with those of closely related Bacillus species.</title>
        <authorList>
            <person name="Hu X."/>
            <person name="Fan W."/>
            <person name="Han B."/>
            <person name="Liu H."/>
            <person name="Zheng D."/>
            <person name="Li Q."/>
            <person name="Dong W."/>
            <person name="Yan J."/>
            <person name="Gao M."/>
            <person name="Berry C."/>
            <person name="Yuan Z."/>
        </authorList>
    </citation>
    <scope>NUCLEOTIDE SEQUENCE [LARGE SCALE GENOMIC DNA]</scope>
    <source>
        <strain evidence="9 10">C3-41</strain>
    </source>
</reference>
<comment type="similarity">
    <text evidence="1 7">Belongs to the RecO family.</text>
</comment>
<keyword evidence="5 7" id="KW-0234">DNA repair</keyword>
<accession>B1HTI9</accession>
<dbReference type="PANTHER" id="PTHR33991:SF1">
    <property type="entry name" value="DNA REPAIR PROTEIN RECO"/>
    <property type="match status" value="1"/>
</dbReference>
<dbReference type="InterPro" id="IPR037278">
    <property type="entry name" value="ARFGAP/RecO"/>
</dbReference>
<dbReference type="SUPFAM" id="SSF50249">
    <property type="entry name" value="Nucleic acid-binding proteins"/>
    <property type="match status" value="1"/>
</dbReference>
<dbReference type="GO" id="GO:0006310">
    <property type="term" value="P:DNA recombination"/>
    <property type="evidence" value="ECO:0007669"/>
    <property type="project" value="UniProtKB-UniRule"/>
</dbReference>
<keyword evidence="3 7" id="KW-0227">DNA damage</keyword>
<evidence type="ECO:0000313" key="10">
    <source>
        <dbReference type="Proteomes" id="UP000002164"/>
    </source>
</evidence>